<evidence type="ECO:0000313" key="3">
    <source>
        <dbReference type="EMBL" id="SEA59682.1"/>
    </source>
</evidence>
<gene>
    <name evidence="3" type="ORF">SAMN05444370_10772</name>
</gene>
<keyword evidence="4" id="KW-1185">Reference proteome</keyword>
<dbReference type="STRING" id="89524.SAMN05444370_10772"/>
<dbReference type="Pfam" id="PF18557">
    <property type="entry name" value="NepR"/>
    <property type="match status" value="1"/>
</dbReference>
<dbReference type="Proteomes" id="UP000198703">
    <property type="component" value="Unassembled WGS sequence"/>
</dbReference>
<evidence type="ECO:0000256" key="1">
    <source>
        <dbReference type="SAM" id="MobiDB-lite"/>
    </source>
</evidence>
<reference evidence="3 4" key="1">
    <citation type="submission" date="2016-10" db="EMBL/GenBank/DDBJ databases">
        <authorList>
            <person name="de Groot N.N."/>
        </authorList>
    </citation>
    <scope>NUCLEOTIDE SEQUENCE [LARGE SCALE GENOMIC DNA]</scope>
    <source>
        <strain evidence="3 4">DSM 15345</strain>
    </source>
</reference>
<dbReference type="InterPro" id="IPR041649">
    <property type="entry name" value="NepR"/>
</dbReference>
<sequence>MGGLEGVLAQSDDKDRPAAPAAPETARPEEADLIGAHLRRLFQDAEKEELPDRFRTLLDRLARDEGPLE</sequence>
<organism evidence="3 4">
    <name type="scientific">Rubrimonas cliftonensis</name>
    <dbReference type="NCBI Taxonomy" id="89524"/>
    <lineage>
        <taxon>Bacteria</taxon>
        <taxon>Pseudomonadati</taxon>
        <taxon>Pseudomonadota</taxon>
        <taxon>Alphaproteobacteria</taxon>
        <taxon>Rhodobacterales</taxon>
        <taxon>Paracoccaceae</taxon>
        <taxon>Rubrimonas</taxon>
    </lineage>
</organism>
<accession>A0A1H4CHY4</accession>
<proteinExistence type="predicted"/>
<dbReference type="EMBL" id="FNQM01000007">
    <property type="protein sequence ID" value="SEA59682.1"/>
    <property type="molecule type" value="Genomic_DNA"/>
</dbReference>
<feature type="region of interest" description="Disordered" evidence="1">
    <location>
        <begin position="1"/>
        <end position="30"/>
    </location>
</feature>
<evidence type="ECO:0000259" key="2">
    <source>
        <dbReference type="Pfam" id="PF18557"/>
    </source>
</evidence>
<feature type="domain" description="Anti-sigma factor NepR" evidence="2">
    <location>
        <begin position="32"/>
        <end position="65"/>
    </location>
</feature>
<evidence type="ECO:0000313" key="4">
    <source>
        <dbReference type="Proteomes" id="UP000198703"/>
    </source>
</evidence>
<dbReference type="AlphaFoldDB" id="A0A1H4CHY4"/>
<protein>
    <recommendedName>
        <fullName evidence="2">Anti-sigma factor NepR domain-containing protein</fullName>
    </recommendedName>
</protein>
<name>A0A1H4CHY4_9RHOB</name>